<protein>
    <recommendedName>
        <fullName evidence="1">Major tropism determinant N-terminal domain-containing protein</fullName>
    </recommendedName>
</protein>
<dbReference type="OrthoDB" id="564699at2"/>
<dbReference type="Proteomes" id="UP000176244">
    <property type="component" value="Unassembled WGS sequence"/>
</dbReference>
<dbReference type="EMBL" id="LKEU01000012">
    <property type="protein sequence ID" value="OFV72119.1"/>
    <property type="molecule type" value="Genomic_DNA"/>
</dbReference>
<sequence length="108" mass="11835">MLIQFKRGNKVDLPILESGEPAFTTDTKNLYIGTGTENVQIAGDQTYTHIQSVPAMVWTVTLPEWFKEHPGVVITDSAGTQVFGEVNYSYPVVTLSFAAPFGGQAHFN</sequence>
<evidence type="ECO:0000313" key="2">
    <source>
        <dbReference type="EMBL" id="OFV72119.1"/>
    </source>
</evidence>
<dbReference type="RefSeq" id="WP_070369738.1">
    <property type="nucleotide sequence ID" value="NZ_LKEU01000012.1"/>
</dbReference>
<dbReference type="STRING" id="52694.ACWI_03690"/>
<accession>A0A1F2PL22</accession>
<evidence type="ECO:0000313" key="3">
    <source>
        <dbReference type="Proteomes" id="UP000176244"/>
    </source>
</evidence>
<gene>
    <name evidence="2" type="ORF">ACWI_03690</name>
</gene>
<evidence type="ECO:0000259" key="1">
    <source>
        <dbReference type="Pfam" id="PF18454"/>
    </source>
</evidence>
<dbReference type="InterPro" id="IPR041352">
    <property type="entry name" value="Mtd_N"/>
</dbReference>
<comment type="caution">
    <text evidence="2">The sequence shown here is derived from an EMBL/GenBank/DDBJ whole genome shotgun (WGS) entry which is preliminary data.</text>
</comment>
<dbReference type="Pfam" id="PF18454">
    <property type="entry name" value="Mtd_N"/>
    <property type="match status" value="1"/>
</dbReference>
<dbReference type="AlphaFoldDB" id="A0A1F2PL22"/>
<organism evidence="2 3">
    <name type="scientific">Acetobacterium wieringae</name>
    <dbReference type="NCBI Taxonomy" id="52694"/>
    <lineage>
        <taxon>Bacteria</taxon>
        <taxon>Bacillati</taxon>
        <taxon>Bacillota</taxon>
        <taxon>Clostridia</taxon>
        <taxon>Eubacteriales</taxon>
        <taxon>Eubacteriaceae</taxon>
        <taxon>Acetobacterium</taxon>
    </lineage>
</organism>
<reference evidence="2 3" key="1">
    <citation type="submission" date="2015-09" db="EMBL/GenBank/DDBJ databases">
        <title>Genome sequence of Acetobacterium wieringae DSM 1911.</title>
        <authorList>
            <person name="Poehlein A."/>
            <person name="Bengelsdorf F.R."/>
            <person name="Schiel-Bengelsdorf B."/>
            <person name="Duerre P."/>
            <person name="Daniel R."/>
        </authorList>
    </citation>
    <scope>NUCLEOTIDE SEQUENCE [LARGE SCALE GENOMIC DNA]</scope>
    <source>
        <strain evidence="2 3">DSM 1911</strain>
    </source>
</reference>
<feature type="domain" description="Major tropism determinant N-terminal" evidence="1">
    <location>
        <begin position="3"/>
        <end position="36"/>
    </location>
</feature>
<name>A0A1F2PL22_9FIRM</name>
<proteinExistence type="predicted"/>